<evidence type="ECO:0008006" key="4">
    <source>
        <dbReference type="Google" id="ProtNLM"/>
    </source>
</evidence>
<dbReference type="RefSeq" id="WP_386809053.1">
    <property type="nucleotide sequence ID" value="NZ_JBHTMV010000004.1"/>
</dbReference>
<comment type="caution">
    <text evidence="2">The sequence shown here is derived from an EMBL/GenBank/DDBJ whole genome shotgun (WGS) entry which is preliminary data.</text>
</comment>
<organism evidence="2 3">
    <name type="scientific">Lutibacter holmesii</name>
    <dbReference type="NCBI Taxonomy" id="1137985"/>
    <lineage>
        <taxon>Bacteria</taxon>
        <taxon>Pseudomonadati</taxon>
        <taxon>Bacteroidota</taxon>
        <taxon>Flavobacteriia</taxon>
        <taxon>Flavobacteriales</taxon>
        <taxon>Flavobacteriaceae</taxon>
        <taxon>Lutibacter</taxon>
    </lineage>
</organism>
<evidence type="ECO:0000313" key="2">
    <source>
        <dbReference type="EMBL" id="MFD1293851.1"/>
    </source>
</evidence>
<name>A0ABW3WQB8_9FLAO</name>
<feature type="transmembrane region" description="Helical" evidence="1">
    <location>
        <begin position="34"/>
        <end position="51"/>
    </location>
</feature>
<dbReference type="Proteomes" id="UP001597241">
    <property type="component" value="Unassembled WGS sequence"/>
</dbReference>
<keyword evidence="3" id="KW-1185">Reference proteome</keyword>
<gene>
    <name evidence="2" type="ORF">ACFQ5N_08395</name>
</gene>
<keyword evidence="1" id="KW-1133">Transmembrane helix</keyword>
<protein>
    <recommendedName>
        <fullName evidence="4">ATP synthase F0 sector subunit C</fullName>
    </recommendedName>
</protein>
<evidence type="ECO:0000313" key="3">
    <source>
        <dbReference type="Proteomes" id="UP001597241"/>
    </source>
</evidence>
<keyword evidence="1" id="KW-0812">Transmembrane</keyword>
<sequence length="60" mass="7057">MKTPNFFSVIIIIILGYALYDKFDFENMKFEKPAIAIVYIIAILISIYLLMKDLKKIRVI</sequence>
<reference evidence="3" key="1">
    <citation type="journal article" date="2019" name="Int. J. Syst. Evol. Microbiol.">
        <title>The Global Catalogue of Microorganisms (GCM) 10K type strain sequencing project: providing services to taxonomists for standard genome sequencing and annotation.</title>
        <authorList>
            <consortium name="The Broad Institute Genomics Platform"/>
            <consortium name="The Broad Institute Genome Sequencing Center for Infectious Disease"/>
            <person name="Wu L."/>
            <person name="Ma J."/>
        </authorList>
    </citation>
    <scope>NUCLEOTIDE SEQUENCE [LARGE SCALE GENOMIC DNA]</scope>
    <source>
        <strain evidence="3">CCUG 62221</strain>
    </source>
</reference>
<accession>A0ABW3WQB8</accession>
<dbReference type="EMBL" id="JBHTMV010000004">
    <property type="protein sequence ID" value="MFD1293851.1"/>
    <property type="molecule type" value="Genomic_DNA"/>
</dbReference>
<proteinExistence type="predicted"/>
<evidence type="ECO:0000256" key="1">
    <source>
        <dbReference type="SAM" id="Phobius"/>
    </source>
</evidence>
<keyword evidence="1" id="KW-0472">Membrane</keyword>